<accession>A0A089HGG7</accession>
<evidence type="ECO:0000313" key="3">
    <source>
        <dbReference type="Proteomes" id="UP000029409"/>
    </source>
</evidence>
<dbReference type="PROSITE" id="PS51708">
    <property type="entry name" value="CHAD"/>
    <property type="match status" value="1"/>
</dbReference>
<evidence type="ECO:0000313" key="2">
    <source>
        <dbReference type="EMBL" id="AIQ11046.1"/>
    </source>
</evidence>
<dbReference type="PANTHER" id="PTHR39339">
    <property type="entry name" value="SLR1444 PROTEIN"/>
    <property type="match status" value="1"/>
</dbReference>
<keyword evidence="3" id="KW-1185">Reference proteome</keyword>
<dbReference type="Gene3D" id="1.40.20.10">
    <property type="entry name" value="CHAD domain"/>
    <property type="match status" value="1"/>
</dbReference>
<dbReference type="PANTHER" id="PTHR39339:SF1">
    <property type="entry name" value="CHAD DOMAIN-CONTAINING PROTEIN"/>
    <property type="match status" value="1"/>
</dbReference>
<sequence>MTTDMAVHSSETSGVQQWEQAMTKLYTSFIDYGTEALKEFDDEAVHQARVSSRKLLTLLSVLDPRHSSGLTANFKQAQKRLGKVRDADVLIQSFKERRKTAKLSGGKKTAKLLGAVIRHQKAQRKQQRAKLADALPALMNGELQGKWDEFIKERLPALVAEIDVNMSMRELETAFEQQKKRCKEMFKQEPPGSRKALDELHKLRISAKRIRYTANAAAFALDQKFHAHEAIYKEIQSELGDITDKRVWLDTMEDIGRKELDASRATWNAFMESLQAELEDALRRNTVVDVPATP</sequence>
<name>A0A089HGG7_PAEDU</name>
<dbReference type="Pfam" id="PF05235">
    <property type="entry name" value="CHAD"/>
    <property type="match status" value="1"/>
</dbReference>
<dbReference type="KEGG" id="pdu:PDUR_02760"/>
<dbReference type="eggNOG" id="COG5607">
    <property type="taxonomic scope" value="Bacteria"/>
</dbReference>
<dbReference type="STRING" id="44251.PDUR_02760"/>
<dbReference type="RefSeq" id="WP_042204976.1">
    <property type="nucleotide sequence ID" value="NZ_CP009288.1"/>
</dbReference>
<evidence type="ECO:0000259" key="1">
    <source>
        <dbReference type="PROSITE" id="PS51708"/>
    </source>
</evidence>
<reference evidence="2 3" key="1">
    <citation type="submission" date="2014-08" db="EMBL/GenBank/DDBJ databases">
        <title>Comparative genomics of the Paenibacillus odorifer group.</title>
        <authorList>
            <person name="den Bakker H.C."/>
            <person name="Tsai Y.-C."/>
            <person name="Martin N."/>
            <person name="Korlach J."/>
            <person name="Wiedmann M."/>
        </authorList>
    </citation>
    <scope>NUCLEOTIDE SEQUENCE [LARGE SCALE GENOMIC DNA]</scope>
    <source>
        <strain evidence="2 3">DSM 1735</strain>
    </source>
</reference>
<dbReference type="InterPro" id="IPR007899">
    <property type="entry name" value="CHAD_dom"/>
</dbReference>
<dbReference type="SMART" id="SM00880">
    <property type="entry name" value="CHAD"/>
    <property type="match status" value="1"/>
</dbReference>
<organism evidence="2 3">
    <name type="scientific">Paenibacillus durus</name>
    <name type="common">Paenibacillus azotofixans</name>
    <dbReference type="NCBI Taxonomy" id="44251"/>
    <lineage>
        <taxon>Bacteria</taxon>
        <taxon>Bacillati</taxon>
        <taxon>Bacillota</taxon>
        <taxon>Bacilli</taxon>
        <taxon>Bacillales</taxon>
        <taxon>Paenibacillaceae</taxon>
        <taxon>Paenibacillus</taxon>
    </lineage>
</organism>
<proteinExistence type="predicted"/>
<dbReference type="AlphaFoldDB" id="A0A089HGG7"/>
<dbReference type="EMBL" id="CP009288">
    <property type="protein sequence ID" value="AIQ11046.1"/>
    <property type="molecule type" value="Genomic_DNA"/>
</dbReference>
<feature type="domain" description="CHAD" evidence="1">
    <location>
        <begin position="1"/>
        <end position="287"/>
    </location>
</feature>
<dbReference type="Proteomes" id="UP000029409">
    <property type="component" value="Chromosome"/>
</dbReference>
<protein>
    <recommendedName>
        <fullName evidence="1">CHAD domain-containing protein</fullName>
    </recommendedName>
</protein>
<dbReference type="InterPro" id="IPR038186">
    <property type="entry name" value="CHAD_dom_sf"/>
</dbReference>
<dbReference type="OrthoDB" id="2958798at2"/>
<gene>
    <name evidence="2" type="ORF">PDUR_02760</name>
</gene>